<keyword evidence="1" id="KW-1003">Cell membrane</keyword>
<evidence type="ECO:0000256" key="2">
    <source>
        <dbReference type="ARBA" id="ARBA00022676"/>
    </source>
</evidence>
<organism evidence="10 11">
    <name type="scientific">Candidatus Shapirobacteria bacterium GW2011_GWE2_38_30</name>
    <dbReference type="NCBI Taxonomy" id="1618490"/>
    <lineage>
        <taxon>Bacteria</taxon>
        <taxon>Candidatus Shapironibacteriota</taxon>
    </lineage>
</organism>
<name>A0A0G0K7D8_9BACT</name>
<feature type="transmembrane region" description="Helical" evidence="8">
    <location>
        <begin position="230"/>
        <end position="254"/>
    </location>
</feature>
<comment type="caution">
    <text evidence="10">The sequence shown here is derived from an EMBL/GenBank/DDBJ whole genome shotgun (WGS) entry which is preliminary data.</text>
</comment>
<dbReference type="InterPro" id="IPR050256">
    <property type="entry name" value="Glycosyltransferase_2"/>
</dbReference>
<evidence type="ECO:0000313" key="10">
    <source>
        <dbReference type="EMBL" id="KKQ71390.1"/>
    </source>
</evidence>
<dbReference type="EMBL" id="LBUT01000003">
    <property type="protein sequence ID" value="KKQ71390.1"/>
    <property type="molecule type" value="Genomic_DNA"/>
</dbReference>
<evidence type="ECO:0000256" key="4">
    <source>
        <dbReference type="ARBA" id="ARBA00022692"/>
    </source>
</evidence>
<evidence type="ECO:0000259" key="9">
    <source>
        <dbReference type="Pfam" id="PF00535"/>
    </source>
</evidence>
<evidence type="ECO:0000256" key="5">
    <source>
        <dbReference type="ARBA" id="ARBA00022985"/>
    </source>
</evidence>
<dbReference type="AlphaFoldDB" id="A0A0G0K7D8"/>
<feature type="domain" description="Glycosyltransferase 2-like" evidence="9">
    <location>
        <begin position="8"/>
        <end position="164"/>
    </location>
</feature>
<dbReference type="Pfam" id="PF00535">
    <property type="entry name" value="Glycos_transf_2"/>
    <property type="match status" value="1"/>
</dbReference>
<protein>
    <submittedName>
        <fullName evidence="10">Glycosyl transferase GT2 family</fullName>
    </submittedName>
</protein>
<dbReference type="PANTHER" id="PTHR48090:SF3">
    <property type="entry name" value="UNDECAPRENYL-PHOSPHATE 4-DEOXY-4-FORMAMIDO-L-ARABINOSE TRANSFERASE"/>
    <property type="match status" value="1"/>
</dbReference>
<dbReference type="InterPro" id="IPR001173">
    <property type="entry name" value="Glyco_trans_2-like"/>
</dbReference>
<feature type="transmembrane region" description="Helical" evidence="8">
    <location>
        <begin position="266"/>
        <end position="288"/>
    </location>
</feature>
<dbReference type="GO" id="GO:0005886">
    <property type="term" value="C:plasma membrane"/>
    <property type="evidence" value="ECO:0007669"/>
    <property type="project" value="TreeGrafter"/>
</dbReference>
<evidence type="ECO:0000256" key="6">
    <source>
        <dbReference type="ARBA" id="ARBA00022989"/>
    </source>
</evidence>
<keyword evidence="3 10" id="KW-0808">Transferase</keyword>
<dbReference type="Gene3D" id="3.90.550.10">
    <property type="entry name" value="Spore Coat Polysaccharide Biosynthesis Protein SpsA, Chain A"/>
    <property type="match status" value="1"/>
</dbReference>
<evidence type="ECO:0000256" key="1">
    <source>
        <dbReference type="ARBA" id="ARBA00022475"/>
    </source>
</evidence>
<keyword evidence="6 8" id="KW-1133">Transmembrane helix</keyword>
<sequence length="311" mass="35745">MNKDIVYSVVVPVFNEEANVEMLFAEIKTVLKKMEKRYEIIFVDDGSSDGTVHKLMNLKPIKIIRLRKNLGQSIALDAGIKASKGKYIITMDGDGQNDPADFPALVENLDKDTDVVCGWRFERKDSLSKRLISLGARFLRKFLVDDGVHDSGCTLRIYRRECFEGVDLYGEMHRMIPAILKWRGFVIREIEVNHRPRTAGISKYGWSRTLKGFSDMMGVWFWRRFELRPLHFFGSLGLLVSLASFILLFLLAVFKIFWGYTLSDKIWPLVGMTGFISGIQLLIFGLLADMIIKNRHTKVYYSIKEVIKNDA</sequence>
<gene>
    <name evidence="10" type="ORF">US90_C0003G0033</name>
</gene>
<keyword evidence="7 8" id="KW-0472">Membrane</keyword>
<evidence type="ECO:0000313" key="11">
    <source>
        <dbReference type="Proteomes" id="UP000034406"/>
    </source>
</evidence>
<dbReference type="GO" id="GO:0016757">
    <property type="term" value="F:glycosyltransferase activity"/>
    <property type="evidence" value="ECO:0007669"/>
    <property type="project" value="UniProtKB-KW"/>
</dbReference>
<dbReference type="Proteomes" id="UP000034406">
    <property type="component" value="Unassembled WGS sequence"/>
</dbReference>
<accession>A0A0G0K7D8</accession>
<dbReference type="GO" id="GO:0009103">
    <property type="term" value="P:lipopolysaccharide biosynthetic process"/>
    <property type="evidence" value="ECO:0007669"/>
    <property type="project" value="UniProtKB-KW"/>
</dbReference>
<keyword evidence="2" id="KW-0328">Glycosyltransferase</keyword>
<keyword evidence="4 8" id="KW-0812">Transmembrane</keyword>
<evidence type="ECO:0000256" key="8">
    <source>
        <dbReference type="SAM" id="Phobius"/>
    </source>
</evidence>
<evidence type="ECO:0000256" key="7">
    <source>
        <dbReference type="ARBA" id="ARBA00023136"/>
    </source>
</evidence>
<reference evidence="10 11" key="1">
    <citation type="journal article" date="2015" name="Nature">
        <title>rRNA introns, odd ribosomes, and small enigmatic genomes across a large radiation of phyla.</title>
        <authorList>
            <person name="Brown C.T."/>
            <person name="Hug L.A."/>
            <person name="Thomas B.C."/>
            <person name="Sharon I."/>
            <person name="Castelle C.J."/>
            <person name="Singh A."/>
            <person name="Wilkins M.J."/>
            <person name="Williams K.H."/>
            <person name="Banfield J.F."/>
        </authorList>
    </citation>
    <scope>NUCLEOTIDE SEQUENCE [LARGE SCALE GENOMIC DNA]</scope>
</reference>
<dbReference type="STRING" id="1618490.US90_C0003G0033"/>
<evidence type="ECO:0000256" key="3">
    <source>
        <dbReference type="ARBA" id="ARBA00022679"/>
    </source>
</evidence>
<dbReference type="PANTHER" id="PTHR48090">
    <property type="entry name" value="UNDECAPRENYL-PHOSPHATE 4-DEOXY-4-FORMAMIDO-L-ARABINOSE TRANSFERASE-RELATED"/>
    <property type="match status" value="1"/>
</dbReference>
<dbReference type="SUPFAM" id="SSF53448">
    <property type="entry name" value="Nucleotide-diphospho-sugar transferases"/>
    <property type="match status" value="1"/>
</dbReference>
<dbReference type="InterPro" id="IPR029044">
    <property type="entry name" value="Nucleotide-diphossugar_trans"/>
</dbReference>
<keyword evidence="5" id="KW-0448">Lipopolysaccharide biosynthesis</keyword>
<proteinExistence type="predicted"/>
<dbReference type="CDD" id="cd04187">
    <property type="entry name" value="DPM1_like_bac"/>
    <property type="match status" value="1"/>
</dbReference>